<keyword evidence="3" id="KW-1185">Reference proteome</keyword>
<evidence type="ECO:0008006" key="4">
    <source>
        <dbReference type="Google" id="ProtNLM"/>
    </source>
</evidence>
<dbReference type="AlphaFoldDB" id="A0A3Q3AIY4"/>
<name>A0A3Q3AIY4_KRYMA</name>
<feature type="signal peptide" evidence="1">
    <location>
        <begin position="1"/>
        <end position="27"/>
    </location>
</feature>
<evidence type="ECO:0000313" key="2">
    <source>
        <dbReference type="Ensembl" id="ENSKMAP00000016241.1"/>
    </source>
</evidence>
<evidence type="ECO:0000256" key="1">
    <source>
        <dbReference type="SAM" id="SignalP"/>
    </source>
</evidence>
<proteinExistence type="predicted"/>
<feature type="chain" id="PRO_5018589497" description="Secreted protein" evidence="1">
    <location>
        <begin position="28"/>
        <end position="128"/>
    </location>
</feature>
<organism evidence="2 3">
    <name type="scientific">Kryptolebias marmoratus</name>
    <name type="common">Mangrove killifish</name>
    <name type="synonym">Rivulus marmoratus</name>
    <dbReference type="NCBI Taxonomy" id="37003"/>
    <lineage>
        <taxon>Eukaryota</taxon>
        <taxon>Metazoa</taxon>
        <taxon>Chordata</taxon>
        <taxon>Craniata</taxon>
        <taxon>Vertebrata</taxon>
        <taxon>Euteleostomi</taxon>
        <taxon>Actinopterygii</taxon>
        <taxon>Neopterygii</taxon>
        <taxon>Teleostei</taxon>
        <taxon>Neoteleostei</taxon>
        <taxon>Acanthomorphata</taxon>
        <taxon>Ovalentaria</taxon>
        <taxon>Atherinomorphae</taxon>
        <taxon>Cyprinodontiformes</taxon>
        <taxon>Rivulidae</taxon>
        <taxon>Kryptolebias</taxon>
    </lineage>
</organism>
<keyword evidence="1" id="KW-0732">Signal</keyword>
<protein>
    <recommendedName>
        <fullName evidence="4">Secreted protein</fullName>
    </recommendedName>
</protein>
<accession>A0A3Q3AIY4</accession>
<reference evidence="2" key="1">
    <citation type="submission" date="2025-08" db="UniProtKB">
        <authorList>
            <consortium name="Ensembl"/>
        </authorList>
    </citation>
    <scope>IDENTIFICATION</scope>
</reference>
<dbReference type="Proteomes" id="UP000264800">
    <property type="component" value="Unplaced"/>
</dbReference>
<dbReference type="GeneTree" id="ENSGT00940000178094"/>
<reference evidence="2" key="2">
    <citation type="submission" date="2025-09" db="UniProtKB">
        <authorList>
            <consortium name="Ensembl"/>
        </authorList>
    </citation>
    <scope>IDENTIFICATION</scope>
</reference>
<dbReference type="Ensembl" id="ENSKMAT00000016471.1">
    <property type="protein sequence ID" value="ENSKMAP00000016241.1"/>
    <property type="gene ID" value="ENSKMAG00000012121.1"/>
</dbReference>
<dbReference type="OMA" id="RFVENYC"/>
<sequence length="128" mass="14379">MPQYLFFRLLCFLVCVWVPYLTCSVSGRFVENYCLPLCDIFSPAVAVICDVPLFAPPAALSLRSAFRNKYGIKCQMHREFKNHKKTPVIINFLSQSVVNMQPPPVMMIPANPPPVGVVTQTGIMHASY</sequence>
<evidence type="ECO:0000313" key="3">
    <source>
        <dbReference type="Proteomes" id="UP000264800"/>
    </source>
</evidence>